<dbReference type="InterPro" id="IPR011701">
    <property type="entry name" value="MFS"/>
</dbReference>
<keyword evidence="8" id="KW-0812">Transmembrane</keyword>
<evidence type="ECO:0000256" key="2">
    <source>
        <dbReference type="ARBA" id="ARBA00004308"/>
    </source>
</evidence>
<keyword evidence="11" id="KW-1185">Reference proteome</keyword>
<dbReference type="Gene3D" id="1.25.10.10">
    <property type="entry name" value="Leucine-rich Repeat Variant"/>
    <property type="match status" value="1"/>
</dbReference>
<evidence type="ECO:0000256" key="8">
    <source>
        <dbReference type="SAM" id="Phobius"/>
    </source>
</evidence>
<name>A0A1W5DD24_9LECA</name>
<comment type="subcellular location">
    <subcellularLocation>
        <location evidence="2">Endomembrane system</location>
    </subcellularLocation>
    <subcellularLocation>
        <location evidence="1">Membrane</location>
        <topology evidence="1">Multi-pass membrane protein</topology>
    </subcellularLocation>
</comment>
<dbReference type="GO" id="GO:0012505">
    <property type="term" value="C:endomembrane system"/>
    <property type="evidence" value="ECO:0007669"/>
    <property type="project" value="UniProtKB-SubCell"/>
</dbReference>
<dbReference type="PANTHER" id="PTHR11134">
    <property type="entry name" value="ADAPTOR COMPLEX SUBUNIT BETA FAMILY MEMBER"/>
    <property type="match status" value="1"/>
</dbReference>
<keyword evidence="8" id="KW-1133">Transmembrane helix</keyword>
<dbReference type="AlphaFoldDB" id="A0A1W5DD24"/>
<dbReference type="GO" id="GO:0016192">
    <property type="term" value="P:vesicle-mediated transport"/>
    <property type="evidence" value="ECO:0007669"/>
    <property type="project" value="InterPro"/>
</dbReference>
<evidence type="ECO:0000313" key="10">
    <source>
        <dbReference type="EMBL" id="SLM40759.1"/>
    </source>
</evidence>
<dbReference type="GO" id="GO:0030117">
    <property type="term" value="C:membrane coat"/>
    <property type="evidence" value="ECO:0007669"/>
    <property type="project" value="InterPro"/>
</dbReference>
<sequence>MASSGGDAKLFARGKVAELRLELNSGGKKDKNNSSKKIALKKIVANMTMSNNDMVNLFPDVVNCMQIPSLEIKKMCFLFLVNYARIKPDAALKALPILINDMEDTNPLVRALALRTMSYIYVKEFVEETVPPLKGLLKDPDPYVRKTAAFCVAKLYDHNRVLVEKSDLIDRLNGMLRDDNPTVVASALAALMDIWERNDAIKLTIDYASASKIIQILPDCSEWGQTYILEALMQYVPQDTAEALLLAERISPRLSHSNSAVVLTCTRVILYLMNYIADEKQISSLCRKLSPPLVTLLAKGPEVQYLALRNALLILQRRPEVLRNDIRVFFCKYNDPIYVKVTKLELIFMLATEKNIIEVLTELREYATEIDVHFVRKSVRAIGKLAIKIEPAAQACINCLLELVATKVSYIVQEATVVIRNIFRKYPNKYESIISVLCENLDSLDEPEAKAAMIWVIGQYADRIDNSDVLLDDFLYSFADEPVEVQLALLTATVKLFIQRPTKGQELVPKVLKWATEETDNPDLRDRGYMYWRLLSSDPATAKQIVMGEQPAITAESEKLDPATLEEMCLNVGTLATVYLKPVQQVFRSARPRKLADSPALQKHTLPTQMAMDAHKVSPSTNGDRVNGTGAGNGDLTAAVDAADSYFASLGSQQMAAMDLGDDGFGGSTTAGSMGERQYVVNQNHPEQVYQPQGLSPTIFGDPADMAGRRPAYFIGFAIYIGANIGLACVNNYAGLFILRCLQSTGSSGTIALAKGAVADIATSAERGVYMGFATAGAMVGPALGPVLGGILAEFLGWRAIFWFLTIMAGVYLIPFAITFPETGRNVVHRTQHSDELSRTVSRQEIKLAQAELASERKLRVPNPLKTVHIMLEKDVALILLYNGLVYTAFYDATASLPSQFAEIYGFNDLQIGLCFIPFGVSCCISTIAYGKLMDWNYQRVAPSSRRPSICAT</sequence>
<dbReference type="GO" id="GO:0022857">
    <property type="term" value="F:transmembrane transporter activity"/>
    <property type="evidence" value="ECO:0007669"/>
    <property type="project" value="InterPro"/>
</dbReference>
<reference evidence="11" key="1">
    <citation type="submission" date="2017-03" db="EMBL/GenBank/DDBJ databases">
        <authorList>
            <person name="Sharma R."/>
            <person name="Thines M."/>
        </authorList>
    </citation>
    <scope>NUCLEOTIDE SEQUENCE [LARGE SCALE GENOMIC DNA]</scope>
</reference>
<organism evidence="10 11">
    <name type="scientific">Lasallia pustulata</name>
    <dbReference type="NCBI Taxonomy" id="136370"/>
    <lineage>
        <taxon>Eukaryota</taxon>
        <taxon>Fungi</taxon>
        <taxon>Dikarya</taxon>
        <taxon>Ascomycota</taxon>
        <taxon>Pezizomycotina</taxon>
        <taxon>Lecanoromycetes</taxon>
        <taxon>OSLEUM clade</taxon>
        <taxon>Umbilicariomycetidae</taxon>
        <taxon>Umbilicariales</taxon>
        <taxon>Umbilicariaceae</taxon>
        <taxon>Lasallia</taxon>
    </lineage>
</organism>
<evidence type="ECO:0000256" key="1">
    <source>
        <dbReference type="ARBA" id="ARBA00004141"/>
    </source>
</evidence>
<dbReference type="InterPro" id="IPR002553">
    <property type="entry name" value="Clathrin/coatomer_adapt-like_N"/>
</dbReference>
<dbReference type="FunFam" id="1.25.10.10:FF:000044">
    <property type="entry name" value="AP complex subunit beta"/>
    <property type="match status" value="1"/>
</dbReference>
<evidence type="ECO:0000256" key="3">
    <source>
        <dbReference type="ARBA" id="ARBA00006613"/>
    </source>
</evidence>
<feature type="transmembrane region" description="Helical" evidence="8">
    <location>
        <begin position="876"/>
        <end position="898"/>
    </location>
</feature>
<feature type="transmembrane region" description="Helical" evidence="8">
    <location>
        <begin position="712"/>
        <end position="734"/>
    </location>
</feature>
<proteinExistence type="inferred from homology"/>
<feature type="domain" description="Major facilitator superfamily (MFS) profile" evidence="9">
    <location>
        <begin position="637"/>
        <end position="953"/>
    </location>
</feature>
<accession>A0A1W5DD24</accession>
<dbReference type="InterPro" id="IPR011989">
    <property type="entry name" value="ARM-like"/>
</dbReference>
<dbReference type="InterPro" id="IPR036259">
    <property type="entry name" value="MFS_trans_sf"/>
</dbReference>
<dbReference type="Pfam" id="PF01602">
    <property type="entry name" value="Adaptin_N"/>
    <property type="match status" value="1"/>
</dbReference>
<keyword evidence="4" id="KW-0813">Transport</keyword>
<evidence type="ECO:0000256" key="5">
    <source>
        <dbReference type="ARBA" id="ARBA00022927"/>
    </source>
</evidence>
<feature type="transmembrane region" description="Helical" evidence="8">
    <location>
        <begin position="800"/>
        <end position="820"/>
    </location>
</feature>
<dbReference type="PROSITE" id="PS50850">
    <property type="entry name" value="MFS"/>
    <property type="match status" value="1"/>
</dbReference>
<keyword evidence="6 8" id="KW-0472">Membrane</keyword>
<comment type="similarity">
    <text evidence="3">Belongs to the adaptor complexes large subunit family.</text>
</comment>
<dbReference type="Gene3D" id="1.20.1250.20">
    <property type="entry name" value="MFS general substrate transporter like domains"/>
    <property type="match status" value="1"/>
</dbReference>
<dbReference type="InterPro" id="IPR020846">
    <property type="entry name" value="MFS_dom"/>
</dbReference>
<dbReference type="Pfam" id="PF07690">
    <property type="entry name" value="MFS_1"/>
    <property type="match status" value="1"/>
</dbReference>
<evidence type="ECO:0000256" key="4">
    <source>
        <dbReference type="ARBA" id="ARBA00022448"/>
    </source>
</evidence>
<feature type="transmembrane region" description="Helical" evidence="8">
    <location>
        <begin position="910"/>
        <end position="930"/>
    </location>
</feature>
<dbReference type="SUPFAM" id="SSF48371">
    <property type="entry name" value="ARM repeat"/>
    <property type="match status" value="1"/>
</dbReference>
<evidence type="ECO:0000313" key="11">
    <source>
        <dbReference type="Proteomes" id="UP000192927"/>
    </source>
</evidence>
<dbReference type="Proteomes" id="UP000192927">
    <property type="component" value="Unassembled WGS sequence"/>
</dbReference>
<feature type="region of interest" description="Disordered" evidence="7">
    <location>
        <begin position="591"/>
        <end position="632"/>
    </location>
</feature>
<feature type="transmembrane region" description="Helical" evidence="8">
    <location>
        <begin position="769"/>
        <end position="788"/>
    </location>
</feature>
<evidence type="ECO:0000259" key="9">
    <source>
        <dbReference type="PROSITE" id="PS50850"/>
    </source>
</evidence>
<protein>
    <submittedName>
        <fullName evidence="10">Ap-2 complex subunit beta</fullName>
    </submittedName>
</protein>
<dbReference type="SUPFAM" id="SSF103473">
    <property type="entry name" value="MFS general substrate transporter"/>
    <property type="match status" value="1"/>
</dbReference>
<dbReference type="GO" id="GO:0006886">
    <property type="term" value="P:intracellular protein transport"/>
    <property type="evidence" value="ECO:0007669"/>
    <property type="project" value="InterPro"/>
</dbReference>
<dbReference type="InterPro" id="IPR016024">
    <property type="entry name" value="ARM-type_fold"/>
</dbReference>
<dbReference type="InterPro" id="IPR026739">
    <property type="entry name" value="AP_beta"/>
</dbReference>
<keyword evidence="5" id="KW-0653">Protein transport</keyword>
<dbReference type="EMBL" id="FWEW01003741">
    <property type="protein sequence ID" value="SLM40759.1"/>
    <property type="molecule type" value="Genomic_DNA"/>
</dbReference>
<evidence type="ECO:0000256" key="7">
    <source>
        <dbReference type="SAM" id="MobiDB-lite"/>
    </source>
</evidence>
<evidence type="ECO:0000256" key="6">
    <source>
        <dbReference type="ARBA" id="ARBA00023136"/>
    </source>
</evidence>